<feature type="modified residue" description="4-aspartylphosphate" evidence="7">
    <location>
        <position position="407"/>
    </location>
</feature>
<dbReference type="PROSITE" id="PS50110">
    <property type="entry name" value="RESPONSE_REGULATORY"/>
    <property type="match status" value="1"/>
</dbReference>
<dbReference type="KEGG" id="hdi:HDIA_0627"/>
<dbReference type="SMART" id="SM00448">
    <property type="entry name" value="REC"/>
    <property type="match status" value="1"/>
</dbReference>
<keyword evidence="4 11" id="KW-0808">Transferase</keyword>
<dbReference type="Pfam" id="PF00072">
    <property type="entry name" value="Response_reg"/>
    <property type="match status" value="1"/>
</dbReference>
<dbReference type="Gene3D" id="1.10.287.130">
    <property type="match status" value="1"/>
</dbReference>
<dbReference type="SMART" id="SM00387">
    <property type="entry name" value="HATPase_c"/>
    <property type="match status" value="1"/>
</dbReference>
<dbReference type="CDD" id="cd00082">
    <property type="entry name" value="HisKA"/>
    <property type="match status" value="1"/>
</dbReference>
<dbReference type="InterPro" id="IPR011006">
    <property type="entry name" value="CheY-like_superfamily"/>
</dbReference>
<protein>
    <recommendedName>
        <fullName evidence="2">histidine kinase</fullName>
        <ecNumber evidence="2">2.7.13.3</ecNumber>
    </recommendedName>
</protein>
<dbReference type="PANTHER" id="PTHR43711:SF26">
    <property type="entry name" value="SENSOR HISTIDINE KINASE RCSC"/>
    <property type="match status" value="1"/>
</dbReference>
<gene>
    <name evidence="11" type="primary">arcB_2</name>
    <name evidence="11" type="ORF">HDIA_0627</name>
</gene>
<evidence type="ECO:0000256" key="2">
    <source>
        <dbReference type="ARBA" id="ARBA00012438"/>
    </source>
</evidence>
<keyword evidence="8" id="KW-0175">Coiled coil</keyword>
<feature type="domain" description="Response regulatory" evidence="10">
    <location>
        <begin position="357"/>
        <end position="473"/>
    </location>
</feature>
<dbReference type="SMART" id="SM00388">
    <property type="entry name" value="HisKA"/>
    <property type="match status" value="1"/>
</dbReference>
<dbReference type="PANTHER" id="PTHR43711">
    <property type="entry name" value="TWO-COMPONENT HISTIDINE KINASE"/>
    <property type="match status" value="1"/>
</dbReference>
<dbReference type="InterPro" id="IPR003594">
    <property type="entry name" value="HATPase_dom"/>
</dbReference>
<evidence type="ECO:0000256" key="4">
    <source>
        <dbReference type="ARBA" id="ARBA00022679"/>
    </source>
</evidence>
<evidence type="ECO:0000256" key="6">
    <source>
        <dbReference type="ARBA" id="ARBA00023012"/>
    </source>
</evidence>
<accession>A0A2C9D1Z4</accession>
<keyword evidence="6" id="KW-0902">Two-component regulatory system</keyword>
<evidence type="ECO:0000313" key="11">
    <source>
        <dbReference type="EMBL" id="SON54168.1"/>
    </source>
</evidence>
<dbReference type="PRINTS" id="PR00344">
    <property type="entry name" value="BCTRLSENSOR"/>
</dbReference>
<dbReference type="InterPro" id="IPR005467">
    <property type="entry name" value="His_kinase_dom"/>
</dbReference>
<dbReference type="Gene3D" id="3.40.50.2300">
    <property type="match status" value="1"/>
</dbReference>
<dbReference type="GO" id="GO:0000155">
    <property type="term" value="F:phosphorelay sensor kinase activity"/>
    <property type="evidence" value="ECO:0007669"/>
    <property type="project" value="InterPro"/>
</dbReference>
<evidence type="ECO:0000256" key="8">
    <source>
        <dbReference type="SAM" id="Coils"/>
    </source>
</evidence>
<dbReference type="InterPro" id="IPR003661">
    <property type="entry name" value="HisK_dim/P_dom"/>
</dbReference>
<dbReference type="SUPFAM" id="SSF52172">
    <property type="entry name" value="CheY-like"/>
    <property type="match status" value="1"/>
</dbReference>
<dbReference type="InterPro" id="IPR036097">
    <property type="entry name" value="HisK_dim/P_sf"/>
</dbReference>
<dbReference type="InterPro" id="IPR050736">
    <property type="entry name" value="Sensor_HK_Regulatory"/>
</dbReference>
<dbReference type="SUPFAM" id="SSF47384">
    <property type="entry name" value="Homodimeric domain of signal transducing histidine kinase"/>
    <property type="match status" value="1"/>
</dbReference>
<dbReference type="Gene3D" id="3.30.565.10">
    <property type="entry name" value="Histidine kinase-like ATPase, C-terminal domain"/>
    <property type="match status" value="1"/>
</dbReference>
<sequence>MTQKDAPPLPLTPLARQQPHLAMSGAVTEIEDSEAALIRRINKLEKINAALMDRVERSMDVHGNAYSLFQTAINLELQVKTRTEELTNVLHRLEATNEQLRAAKEEAEQANFYKTRFLAAASHDLLQPLSAAKLSTSALMDMQETAEGTTIAGQVDRALTSIEELLKTLLDISKLDAGVMQPDVKTVALGDVFASLASDFTTIAAQKGLKFKVRPTKAHVRTDPLLLRRILQNLISNAVRYTRSGGVILGARTRRDGVVDIQVSDTGIGIPEAEHQSVFEEFRRGEGIGRAEPTGLGLGLAIVRRMSAALGHEIGFASKVDKGTTFRLTLPLVEIDPETLARPERPRLATMGLNETRVLVVDNDEAIIAASSALLTRWSCNVVTAQSPDEAVAQMRASGTPDVILADFHLDNGRTGLDVISVLRQLAGRTIPAVVITADHTQDVADAVRAADAELLNKPVRPAELRALLAHMLA</sequence>
<feature type="domain" description="Histidine kinase" evidence="9">
    <location>
        <begin position="120"/>
        <end position="334"/>
    </location>
</feature>
<keyword evidence="3 7" id="KW-0597">Phosphoprotein</keyword>
<dbReference type="InterPro" id="IPR004358">
    <property type="entry name" value="Sig_transdc_His_kin-like_C"/>
</dbReference>
<evidence type="ECO:0000259" key="9">
    <source>
        <dbReference type="PROSITE" id="PS50109"/>
    </source>
</evidence>
<evidence type="ECO:0000313" key="12">
    <source>
        <dbReference type="Proteomes" id="UP000223606"/>
    </source>
</evidence>
<dbReference type="AlphaFoldDB" id="A0A2C9D1Z4"/>
<dbReference type="FunFam" id="3.30.565.10:FF:000049">
    <property type="entry name" value="Two-component sensor histidine kinase"/>
    <property type="match status" value="1"/>
</dbReference>
<dbReference type="NCBIfam" id="NF041832">
    <property type="entry name" value="near_NosP_CTERM"/>
    <property type="match status" value="1"/>
</dbReference>
<dbReference type="Proteomes" id="UP000223606">
    <property type="component" value="Chromosome 1"/>
</dbReference>
<comment type="catalytic activity">
    <reaction evidence="1">
        <text>ATP + protein L-histidine = ADP + protein N-phospho-L-histidine.</text>
        <dbReference type="EC" id="2.7.13.3"/>
    </reaction>
</comment>
<feature type="coiled-coil region" evidence="8">
    <location>
        <begin position="83"/>
        <end position="113"/>
    </location>
</feature>
<dbReference type="InterPro" id="IPR001789">
    <property type="entry name" value="Sig_transdc_resp-reg_receiver"/>
</dbReference>
<dbReference type="EC" id="2.7.13.3" evidence="2"/>
<evidence type="ECO:0000256" key="7">
    <source>
        <dbReference type="PROSITE-ProRule" id="PRU00169"/>
    </source>
</evidence>
<dbReference type="InterPro" id="IPR036890">
    <property type="entry name" value="HATPase_C_sf"/>
</dbReference>
<dbReference type="Pfam" id="PF02518">
    <property type="entry name" value="HATPase_c"/>
    <property type="match status" value="1"/>
</dbReference>
<dbReference type="PROSITE" id="PS50109">
    <property type="entry name" value="HIS_KIN"/>
    <property type="match status" value="1"/>
</dbReference>
<evidence type="ECO:0000256" key="3">
    <source>
        <dbReference type="ARBA" id="ARBA00022553"/>
    </source>
</evidence>
<organism evidence="11 12">
    <name type="scientific">Hartmannibacter diazotrophicus</name>
    <dbReference type="NCBI Taxonomy" id="1482074"/>
    <lineage>
        <taxon>Bacteria</taxon>
        <taxon>Pseudomonadati</taxon>
        <taxon>Pseudomonadota</taxon>
        <taxon>Alphaproteobacteria</taxon>
        <taxon>Hyphomicrobiales</taxon>
        <taxon>Pleomorphomonadaceae</taxon>
        <taxon>Hartmannibacter</taxon>
    </lineage>
</organism>
<reference evidence="12" key="1">
    <citation type="submission" date="2017-09" db="EMBL/GenBank/DDBJ databases">
        <title>Genome sequence of Nannocystis excedens DSM 71.</title>
        <authorList>
            <person name="Blom J."/>
        </authorList>
    </citation>
    <scope>NUCLEOTIDE SEQUENCE [LARGE SCALE GENOMIC DNA]</scope>
    <source>
        <strain evidence="12">type strain: E19</strain>
    </source>
</reference>
<dbReference type="CDD" id="cd00156">
    <property type="entry name" value="REC"/>
    <property type="match status" value="1"/>
</dbReference>
<name>A0A2C9D1Z4_9HYPH</name>
<evidence type="ECO:0000256" key="5">
    <source>
        <dbReference type="ARBA" id="ARBA00022777"/>
    </source>
</evidence>
<dbReference type="EMBL" id="LT960614">
    <property type="protein sequence ID" value="SON54168.1"/>
    <property type="molecule type" value="Genomic_DNA"/>
</dbReference>
<dbReference type="Pfam" id="PF00512">
    <property type="entry name" value="HisKA"/>
    <property type="match status" value="1"/>
</dbReference>
<evidence type="ECO:0000259" key="10">
    <source>
        <dbReference type="PROSITE" id="PS50110"/>
    </source>
</evidence>
<proteinExistence type="predicted"/>
<evidence type="ECO:0000256" key="1">
    <source>
        <dbReference type="ARBA" id="ARBA00000085"/>
    </source>
</evidence>
<keyword evidence="5" id="KW-0418">Kinase</keyword>
<dbReference type="SUPFAM" id="SSF55874">
    <property type="entry name" value="ATPase domain of HSP90 chaperone/DNA topoisomerase II/histidine kinase"/>
    <property type="match status" value="1"/>
</dbReference>
<keyword evidence="12" id="KW-1185">Reference proteome</keyword>